<evidence type="ECO:0000313" key="2">
    <source>
        <dbReference type="Proteomes" id="UP000245133"/>
    </source>
</evidence>
<comment type="caution">
    <text evidence="1">The sequence shown here is derived from an EMBL/GenBank/DDBJ whole genome shotgun (WGS) entry which is preliminary data.</text>
</comment>
<dbReference type="AlphaFoldDB" id="A0A2P2E0R1"/>
<reference evidence="1 2" key="1">
    <citation type="submission" date="2018-02" db="EMBL/GenBank/DDBJ databases">
        <title>Novel Leptospira species isolated from soil and water in Japan.</title>
        <authorList>
            <person name="Nakao R."/>
            <person name="Masuzawa T."/>
        </authorList>
    </citation>
    <scope>NUCLEOTIDE SEQUENCE [LARGE SCALE GENOMIC DNA]</scope>
    <source>
        <strain evidence="1 2">YH101</strain>
    </source>
</reference>
<sequence>MTPVRNVTMKGVRLAKLGLGTKANVLSVRLIFPVGFPEIVNWLPAKLVGSIASVNVMMMVPFGGNPVSPASGDVELTLGGVMSISVPVEKVEVNSDSNPFSFGILIVNVVFGERNSLGVNKMYLPE</sequence>
<organism evidence="1 2">
    <name type="scientific">Leptospira ryugenii</name>
    <dbReference type="NCBI Taxonomy" id="1917863"/>
    <lineage>
        <taxon>Bacteria</taxon>
        <taxon>Pseudomonadati</taxon>
        <taxon>Spirochaetota</taxon>
        <taxon>Spirochaetia</taxon>
        <taxon>Leptospirales</taxon>
        <taxon>Leptospiraceae</taxon>
        <taxon>Leptospira</taxon>
    </lineage>
</organism>
<protein>
    <submittedName>
        <fullName evidence="1">Uncharacterized protein</fullName>
    </submittedName>
</protein>
<name>A0A2P2E0R1_9LEPT</name>
<proteinExistence type="predicted"/>
<accession>A0A2P2E0R1</accession>
<dbReference type="EMBL" id="BFBB01000005">
    <property type="protein sequence ID" value="GBF50459.1"/>
    <property type="molecule type" value="Genomic_DNA"/>
</dbReference>
<gene>
    <name evidence="1" type="ORF">LPTSP4_19840</name>
</gene>
<dbReference type="Proteomes" id="UP000245133">
    <property type="component" value="Unassembled WGS sequence"/>
</dbReference>
<evidence type="ECO:0000313" key="1">
    <source>
        <dbReference type="EMBL" id="GBF50459.1"/>
    </source>
</evidence>
<keyword evidence="2" id="KW-1185">Reference proteome</keyword>